<feature type="region of interest" description="Disordered" evidence="1">
    <location>
        <begin position="440"/>
        <end position="702"/>
    </location>
</feature>
<dbReference type="AlphaFoldDB" id="A0A2N3NFE7"/>
<feature type="region of interest" description="Disordered" evidence="1">
    <location>
        <begin position="161"/>
        <end position="340"/>
    </location>
</feature>
<feature type="compositionally biased region" description="Polar residues" evidence="1">
    <location>
        <begin position="239"/>
        <end position="251"/>
    </location>
</feature>
<feature type="compositionally biased region" description="Low complexity" evidence="1">
    <location>
        <begin position="171"/>
        <end position="185"/>
    </location>
</feature>
<feature type="compositionally biased region" description="Polar residues" evidence="1">
    <location>
        <begin position="161"/>
        <end position="170"/>
    </location>
</feature>
<feature type="compositionally biased region" description="Polar residues" evidence="1">
    <location>
        <begin position="71"/>
        <end position="83"/>
    </location>
</feature>
<sequence length="702" mass="75885">MSSSTQRARSCTRRFEERKDDSPSPVNSRLQYNTPTRGRQRSASRPPQLTGAPELPDGQLRARTSLPVQARYSSSAEEQISSPTHRRARSQGPPKSILKTSDSYLPRDERSWAYTPRIRPYRVQCSGPKQYDSSQYTTASTAVNVKLGPQTHINAKQLTPLKFQNEQTMPSRVSRANASASRSAADIYNLPTEESEARKANPKLESKPAALEKDSNSSSSSSSDESSSGDESESEVTTKKSTVPPSAQPVTTKARMPASSPDSDSESSEDEDSSESESEAESTNAKDATNGTDETSSSEEESSDEESDSAAGTQRNANSTAVSKAATQPGITTHTANEPAPTVIGGVFKLQQPKSLGQIARVFESAEKEGSKLWVLTHSSSTPLNLEIQKVVPATGQHASAIVSSNAKITVPRLKDGDSYHLISSCQSINIIQTTDDSIDASFETPDAPESAKSSKPAPKQPVGLRARFQPIGIESRGSPKLGTDATPSSTPATEKSSKKEKKQKKAKQDKSSDVAQPTQLTERPKKKRKVTPPPEADAPASSQLQSANEELEALRARIATLEQEKGDKQAEENSSKKTKKDKKEKKNKSKSKDKLEEASEPVQETPRSKNKVKFADEEYDDDTTRQPQTPIPPPAIIGPSKAEADTKKAKRRRSAESGEVSEVKKKRTKSISEPPAPSSEGTPTYVKKVTPVPAPYVAGMP</sequence>
<dbReference type="STRING" id="41688.A0A2N3NFE7"/>
<name>A0A2N3NFE7_9PEZI</name>
<feature type="compositionally biased region" description="Acidic residues" evidence="1">
    <location>
        <begin position="296"/>
        <end position="308"/>
    </location>
</feature>
<dbReference type="VEuPathDB" id="FungiDB:jhhlp_002967"/>
<dbReference type="EMBL" id="NLAX01000008">
    <property type="protein sequence ID" value="PKS11206.1"/>
    <property type="molecule type" value="Genomic_DNA"/>
</dbReference>
<protein>
    <submittedName>
        <fullName evidence="2">Uncharacterized protein</fullName>
    </submittedName>
</protein>
<evidence type="ECO:0000313" key="2">
    <source>
        <dbReference type="EMBL" id="PKS11206.1"/>
    </source>
</evidence>
<feature type="compositionally biased region" description="Basic and acidic residues" evidence="1">
    <location>
        <begin position="195"/>
        <end position="215"/>
    </location>
</feature>
<dbReference type="InParanoid" id="A0A2N3NFE7"/>
<feature type="region of interest" description="Disordered" evidence="1">
    <location>
        <begin position="1"/>
        <end position="104"/>
    </location>
</feature>
<feature type="compositionally biased region" description="Low complexity" evidence="1">
    <location>
        <begin position="216"/>
        <end position="226"/>
    </location>
</feature>
<feature type="compositionally biased region" description="Acidic residues" evidence="1">
    <location>
        <begin position="263"/>
        <end position="280"/>
    </location>
</feature>
<reference evidence="2 3" key="1">
    <citation type="journal article" date="2017" name="G3 (Bethesda)">
        <title>First Draft Genome Sequence of the Pathogenic Fungus Lomentospora prolificans (Formerly Scedosporium prolificans).</title>
        <authorList>
            <person name="Luo R."/>
            <person name="Zimin A."/>
            <person name="Workman R."/>
            <person name="Fan Y."/>
            <person name="Pertea G."/>
            <person name="Grossman N."/>
            <person name="Wear M.P."/>
            <person name="Jia B."/>
            <person name="Miller H."/>
            <person name="Casadevall A."/>
            <person name="Timp W."/>
            <person name="Zhang S.X."/>
            <person name="Salzberg S.L."/>
        </authorList>
    </citation>
    <scope>NUCLEOTIDE SEQUENCE [LARGE SCALE GENOMIC DNA]</scope>
    <source>
        <strain evidence="2 3">JHH-5317</strain>
    </source>
</reference>
<feature type="compositionally biased region" description="Polar residues" evidence="1">
    <location>
        <begin position="24"/>
        <end position="47"/>
    </location>
</feature>
<feature type="compositionally biased region" description="Basic and acidic residues" evidence="1">
    <location>
        <begin position="563"/>
        <end position="576"/>
    </location>
</feature>
<feature type="compositionally biased region" description="Basic and acidic residues" evidence="1">
    <location>
        <begin position="13"/>
        <end position="22"/>
    </location>
</feature>
<dbReference type="Proteomes" id="UP000233524">
    <property type="component" value="Unassembled WGS sequence"/>
</dbReference>
<keyword evidence="3" id="KW-1185">Reference proteome</keyword>
<evidence type="ECO:0000256" key="1">
    <source>
        <dbReference type="SAM" id="MobiDB-lite"/>
    </source>
</evidence>
<organism evidence="2 3">
    <name type="scientific">Lomentospora prolificans</name>
    <dbReference type="NCBI Taxonomy" id="41688"/>
    <lineage>
        <taxon>Eukaryota</taxon>
        <taxon>Fungi</taxon>
        <taxon>Dikarya</taxon>
        <taxon>Ascomycota</taxon>
        <taxon>Pezizomycotina</taxon>
        <taxon>Sordariomycetes</taxon>
        <taxon>Hypocreomycetidae</taxon>
        <taxon>Microascales</taxon>
        <taxon>Microascaceae</taxon>
        <taxon>Lomentospora</taxon>
    </lineage>
</organism>
<accession>A0A2N3NFE7</accession>
<dbReference type="OrthoDB" id="76224at2759"/>
<feature type="compositionally biased region" description="Polar residues" evidence="1">
    <location>
        <begin position="310"/>
        <end position="336"/>
    </location>
</feature>
<evidence type="ECO:0000313" key="3">
    <source>
        <dbReference type="Proteomes" id="UP000233524"/>
    </source>
</evidence>
<comment type="caution">
    <text evidence="2">The sequence shown here is derived from an EMBL/GenBank/DDBJ whole genome shotgun (WGS) entry which is preliminary data.</text>
</comment>
<dbReference type="GO" id="GO:0006360">
    <property type="term" value="P:transcription by RNA polymerase I"/>
    <property type="evidence" value="ECO:0007669"/>
    <property type="project" value="InterPro"/>
</dbReference>
<gene>
    <name evidence="2" type="ORF">jhhlp_002967</name>
</gene>
<proteinExistence type="predicted"/>
<feature type="compositionally biased region" description="Basic residues" evidence="1">
    <location>
        <begin position="577"/>
        <end position="590"/>
    </location>
</feature>